<dbReference type="InterPro" id="IPR001128">
    <property type="entry name" value="Cyt_P450"/>
</dbReference>
<dbReference type="PANTHER" id="PTHR24296">
    <property type="entry name" value="CYTOCHROME P450"/>
    <property type="match status" value="1"/>
</dbReference>
<evidence type="ECO:0008006" key="9">
    <source>
        <dbReference type="Google" id="ProtNLM"/>
    </source>
</evidence>
<dbReference type="GO" id="GO:0020037">
    <property type="term" value="F:heme binding"/>
    <property type="evidence" value="ECO:0007669"/>
    <property type="project" value="InterPro"/>
</dbReference>
<dbReference type="Pfam" id="PF00067">
    <property type="entry name" value="p450"/>
    <property type="match status" value="1"/>
</dbReference>
<name>A0A2R6WRI2_MARPO</name>
<reference evidence="8" key="1">
    <citation type="journal article" date="2017" name="Cell">
        <title>Insights into land plant evolution garnered from the Marchantia polymorpha genome.</title>
        <authorList>
            <person name="Bowman J.L."/>
            <person name="Kohchi T."/>
            <person name="Yamato K.T."/>
            <person name="Jenkins J."/>
            <person name="Shu S."/>
            <person name="Ishizaki K."/>
            <person name="Yamaoka S."/>
            <person name="Nishihama R."/>
            <person name="Nakamura Y."/>
            <person name="Berger F."/>
            <person name="Adam C."/>
            <person name="Aki S.S."/>
            <person name="Althoff F."/>
            <person name="Araki T."/>
            <person name="Arteaga-Vazquez M.A."/>
            <person name="Balasubrmanian S."/>
            <person name="Barry K."/>
            <person name="Bauer D."/>
            <person name="Boehm C.R."/>
            <person name="Briginshaw L."/>
            <person name="Caballero-Perez J."/>
            <person name="Catarino B."/>
            <person name="Chen F."/>
            <person name="Chiyoda S."/>
            <person name="Chovatia M."/>
            <person name="Davies K.M."/>
            <person name="Delmans M."/>
            <person name="Demura T."/>
            <person name="Dierschke T."/>
            <person name="Dolan L."/>
            <person name="Dorantes-Acosta A.E."/>
            <person name="Eklund D.M."/>
            <person name="Florent S.N."/>
            <person name="Flores-Sandoval E."/>
            <person name="Fujiyama A."/>
            <person name="Fukuzawa H."/>
            <person name="Galik B."/>
            <person name="Grimanelli D."/>
            <person name="Grimwood J."/>
            <person name="Grossniklaus U."/>
            <person name="Hamada T."/>
            <person name="Haseloff J."/>
            <person name="Hetherington A.J."/>
            <person name="Higo A."/>
            <person name="Hirakawa Y."/>
            <person name="Hundley H.N."/>
            <person name="Ikeda Y."/>
            <person name="Inoue K."/>
            <person name="Inoue S.I."/>
            <person name="Ishida S."/>
            <person name="Jia Q."/>
            <person name="Kakita M."/>
            <person name="Kanazawa T."/>
            <person name="Kawai Y."/>
            <person name="Kawashima T."/>
            <person name="Kennedy M."/>
            <person name="Kinose K."/>
            <person name="Kinoshita T."/>
            <person name="Kohara Y."/>
            <person name="Koide E."/>
            <person name="Komatsu K."/>
            <person name="Kopischke S."/>
            <person name="Kubo M."/>
            <person name="Kyozuka J."/>
            <person name="Lagercrantz U."/>
            <person name="Lin S.S."/>
            <person name="Lindquist E."/>
            <person name="Lipzen A.M."/>
            <person name="Lu C.W."/>
            <person name="De Luna E."/>
            <person name="Martienssen R.A."/>
            <person name="Minamino N."/>
            <person name="Mizutani M."/>
            <person name="Mizutani M."/>
            <person name="Mochizuki N."/>
            <person name="Monte I."/>
            <person name="Mosher R."/>
            <person name="Nagasaki H."/>
            <person name="Nakagami H."/>
            <person name="Naramoto S."/>
            <person name="Nishitani K."/>
            <person name="Ohtani M."/>
            <person name="Okamoto T."/>
            <person name="Okumura M."/>
            <person name="Phillips J."/>
            <person name="Pollak B."/>
            <person name="Reinders A."/>
            <person name="Rovekamp M."/>
            <person name="Sano R."/>
            <person name="Sawa S."/>
            <person name="Schmid M.W."/>
            <person name="Shirakawa M."/>
            <person name="Solano R."/>
            <person name="Spunde A."/>
            <person name="Suetsugu N."/>
            <person name="Sugano S."/>
            <person name="Sugiyama A."/>
            <person name="Sun R."/>
            <person name="Suzuki Y."/>
            <person name="Takenaka M."/>
            <person name="Takezawa D."/>
            <person name="Tomogane H."/>
            <person name="Tsuzuki M."/>
            <person name="Ueda T."/>
            <person name="Umeda M."/>
            <person name="Ward J.M."/>
            <person name="Watanabe Y."/>
            <person name="Yazaki K."/>
            <person name="Yokoyama R."/>
            <person name="Yoshitake Y."/>
            <person name="Yotsui I."/>
            <person name="Zachgo S."/>
            <person name="Schmutz J."/>
        </authorList>
    </citation>
    <scope>NUCLEOTIDE SEQUENCE [LARGE SCALE GENOMIC DNA]</scope>
    <source>
        <strain evidence="8">Tak-1</strain>
    </source>
</reference>
<dbReference type="OMA" id="KEHFSTQ"/>
<protein>
    <recommendedName>
        <fullName evidence="9">Cytochrome P450</fullName>
    </recommendedName>
</protein>
<evidence type="ECO:0000256" key="4">
    <source>
        <dbReference type="ARBA" id="ARBA00023004"/>
    </source>
</evidence>
<comment type="similarity">
    <text evidence="1">Belongs to the cytochrome P450 family.</text>
</comment>
<evidence type="ECO:0000256" key="1">
    <source>
        <dbReference type="ARBA" id="ARBA00010617"/>
    </source>
</evidence>
<dbReference type="PRINTS" id="PR00385">
    <property type="entry name" value="P450"/>
</dbReference>
<keyword evidence="2 5" id="KW-0479">Metal-binding</keyword>
<dbReference type="GO" id="GO:0016705">
    <property type="term" value="F:oxidoreductase activity, acting on paired donors, with incorporation or reduction of molecular oxygen"/>
    <property type="evidence" value="ECO:0007669"/>
    <property type="project" value="InterPro"/>
</dbReference>
<dbReference type="GO" id="GO:0004497">
    <property type="term" value="F:monooxygenase activity"/>
    <property type="evidence" value="ECO:0007669"/>
    <property type="project" value="InterPro"/>
</dbReference>
<feature type="binding site" description="axial binding residue" evidence="5">
    <location>
        <position position="479"/>
    </location>
    <ligand>
        <name>heme</name>
        <dbReference type="ChEBI" id="CHEBI:30413"/>
    </ligand>
    <ligandPart>
        <name>Fe</name>
        <dbReference type="ChEBI" id="CHEBI:18248"/>
    </ligandPart>
</feature>
<sequence length="531" mass="60847">MGVVGPEEFSNQMKIMPVAIVATMILLTVIIWVHRHSSKTVVQRKHKGPKKWILIGCTIEQARNFGRMHDWLHDYHKKGCLTFSVPMITMNNTFTVDPRNVEHILKTNFSNYPKGDLIRERFGDMLGHGIFNVDGDMWRHQRKVAILEFASSKLREYSIHAFRTEALKLVQVLAIAARNGQRVDLQDLFMRLTLDSICRVGFGVDISSLCPSLPAIPFAIAFDEANRLIVRRYIDLFWKLKRTLNIGSEAKLKKCIDVVESFIYKVIETRRAEMSVASTLDQQQHTGVDILSRFMSITDENQTYTDERLRDVVINFLIAGRDTTAVTLSWFFFELCRNPQVVEKILEEVSSVLGVDSQHLRSLDEARFGERVIEFAQLLTYQSLTRMQYLHAAITEALRLYPAVPLETKVAAANDTFPDGTPIRKGEFVSYSSYSMGRLEYLWGSDVAEFKPERWLRNGVYQPESPFKLTAFQAGPRMCLGKDSSYLQMKLTTVILLMFFKFQLERNEVPNYSLMVVLFIANGLPVNVSAK</sequence>
<dbReference type="GO" id="GO:0005506">
    <property type="term" value="F:iron ion binding"/>
    <property type="evidence" value="ECO:0007669"/>
    <property type="project" value="InterPro"/>
</dbReference>
<keyword evidence="8" id="KW-1185">Reference proteome</keyword>
<organism evidence="7 8">
    <name type="scientific">Marchantia polymorpha</name>
    <name type="common">Common liverwort</name>
    <name type="synonym">Marchantia aquatica</name>
    <dbReference type="NCBI Taxonomy" id="3197"/>
    <lineage>
        <taxon>Eukaryota</taxon>
        <taxon>Viridiplantae</taxon>
        <taxon>Streptophyta</taxon>
        <taxon>Embryophyta</taxon>
        <taxon>Marchantiophyta</taxon>
        <taxon>Marchantiopsida</taxon>
        <taxon>Marchantiidae</taxon>
        <taxon>Marchantiales</taxon>
        <taxon>Marchantiaceae</taxon>
        <taxon>Marchantia</taxon>
    </lineage>
</organism>
<dbReference type="Gramene" id="Mp8g09030.1">
    <property type="protein sequence ID" value="Mp8g09030.1.cds"/>
    <property type="gene ID" value="Mp8g09030"/>
</dbReference>
<dbReference type="EMBL" id="KZ772735">
    <property type="protein sequence ID" value="PTQ36468.1"/>
    <property type="molecule type" value="Genomic_DNA"/>
</dbReference>
<evidence type="ECO:0000256" key="3">
    <source>
        <dbReference type="ARBA" id="ARBA00023002"/>
    </source>
</evidence>
<keyword evidence="6" id="KW-0472">Membrane</keyword>
<keyword evidence="5" id="KW-0349">Heme</keyword>
<accession>A0A2R6WRI2</accession>
<evidence type="ECO:0000313" key="8">
    <source>
        <dbReference type="Proteomes" id="UP000244005"/>
    </source>
</evidence>
<keyword evidence="6" id="KW-0812">Transmembrane</keyword>
<gene>
    <name evidence="7" type="ORF">MARPO_0063s0016</name>
</gene>
<dbReference type="PRINTS" id="PR00463">
    <property type="entry name" value="EP450I"/>
</dbReference>
<dbReference type="OrthoDB" id="1470350at2759"/>
<keyword evidence="4 5" id="KW-0408">Iron</keyword>
<dbReference type="InterPro" id="IPR036396">
    <property type="entry name" value="Cyt_P450_sf"/>
</dbReference>
<dbReference type="Gene3D" id="1.10.630.10">
    <property type="entry name" value="Cytochrome P450"/>
    <property type="match status" value="1"/>
</dbReference>
<dbReference type="AlphaFoldDB" id="A0A2R6WRI2"/>
<evidence type="ECO:0000256" key="2">
    <source>
        <dbReference type="ARBA" id="ARBA00022723"/>
    </source>
</evidence>
<evidence type="ECO:0000313" key="7">
    <source>
        <dbReference type="EMBL" id="PTQ36468.1"/>
    </source>
</evidence>
<feature type="transmembrane region" description="Helical" evidence="6">
    <location>
        <begin position="15"/>
        <end position="34"/>
    </location>
</feature>
<comment type="cofactor">
    <cofactor evidence="5">
        <name>heme</name>
        <dbReference type="ChEBI" id="CHEBI:30413"/>
    </cofactor>
</comment>
<evidence type="ECO:0000256" key="6">
    <source>
        <dbReference type="SAM" id="Phobius"/>
    </source>
</evidence>
<dbReference type="InterPro" id="IPR002401">
    <property type="entry name" value="Cyt_P450_E_grp-I"/>
</dbReference>
<proteinExistence type="inferred from homology"/>
<keyword evidence="6" id="KW-1133">Transmembrane helix</keyword>
<dbReference type="CDD" id="cd11064">
    <property type="entry name" value="CYP86A"/>
    <property type="match status" value="1"/>
</dbReference>
<dbReference type="Proteomes" id="UP000244005">
    <property type="component" value="Unassembled WGS sequence"/>
</dbReference>
<evidence type="ECO:0000256" key="5">
    <source>
        <dbReference type="PIRSR" id="PIRSR602401-1"/>
    </source>
</evidence>
<dbReference type="SUPFAM" id="SSF48264">
    <property type="entry name" value="Cytochrome P450"/>
    <property type="match status" value="1"/>
</dbReference>
<keyword evidence="3" id="KW-0560">Oxidoreductase</keyword>